<feature type="compositionally biased region" description="Basic and acidic residues" evidence="1">
    <location>
        <begin position="21"/>
        <end position="33"/>
    </location>
</feature>
<comment type="caution">
    <text evidence="3">The sequence shown here is derived from an EMBL/GenBank/DDBJ whole genome shotgun (WGS) entry which is preliminary data.</text>
</comment>
<gene>
    <name evidence="3" type="ORF">GP486_002350</name>
</gene>
<reference evidence="3" key="1">
    <citation type="submission" date="2021-03" db="EMBL/GenBank/DDBJ databases">
        <title>Comparative genomics and phylogenomic investigation of the class Geoglossomycetes provide insights into ecological specialization and systematics.</title>
        <authorList>
            <person name="Melie T."/>
            <person name="Pirro S."/>
            <person name="Miller A.N."/>
            <person name="Quandt A."/>
        </authorList>
    </citation>
    <scope>NUCLEOTIDE SEQUENCE</scope>
    <source>
        <strain evidence="3">CAQ_001_2017</strain>
    </source>
</reference>
<accession>A0A9P8LEY7</accession>
<dbReference type="SUPFAM" id="SSF56112">
    <property type="entry name" value="Protein kinase-like (PK-like)"/>
    <property type="match status" value="1"/>
</dbReference>
<dbReference type="InterPro" id="IPR011009">
    <property type="entry name" value="Kinase-like_dom_sf"/>
</dbReference>
<dbReference type="EMBL" id="JAGHQM010000256">
    <property type="protein sequence ID" value="KAH0563082.1"/>
    <property type="molecule type" value="Genomic_DNA"/>
</dbReference>
<dbReference type="Proteomes" id="UP000750711">
    <property type="component" value="Unassembled WGS sequence"/>
</dbReference>
<evidence type="ECO:0000313" key="3">
    <source>
        <dbReference type="EMBL" id="KAH0563082.1"/>
    </source>
</evidence>
<dbReference type="PANTHER" id="PTHR24359">
    <property type="entry name" value="SERINE/THREONINE-PROTEIN KINASE SBK1"/>
    <property type="match status" value="1"/>
</dbReference>
<dbReference type="InterPro" id="IPR008271">
    <property type="entry name" value="Ser/Thr_kinase_AS"/>
</dbReference>
<dbReference type="PROSITE" id="PS50011">
    <property type="entry name" value="PROTEIN_KINASE_DOM"/>
    <property type="match status" value="1"/>
</dbReference>
<feature type="region of interest" description="Disordered" evidence="1">
    <location>
        <begin position="745"/>
        <end position="788"/>
    </location>
</feature>
<feature type="region of interest" description="Disordered" evidence="1">
    <location>
        <begin position="548"/>
        <end position="568"/>
    </location>
</feature>
<sequence>MPKRERSSDDERLHSTAKQSRHGDTHEDQRSLTEDTTFSSSSGTPANSSLTSVSPTSPTFPLTVPGTLQKPAEDSSDSDCHPQGGAGSPDHELPSSDIIDSQLHVAIVVKLENEQHEVSMSITLSEEGSYHRIEKKADNLAMKKAHHRIQFYQGNCTISTAGTEHIDSFALQSYRDWPLVLGRILAQRIGEATNNLRLTVTRTYAPSKQPAVSIPANQKRSSLLRNELKERMIKPESEEGGNRVYISRADLDKLMSREAVQSIVQEDQEVKAEDKLDLTDSIYHKARTLLALFVYARHRLSSLKLLLDDCYNDESLPLQECPEFLDDSHENLLSLQWIFLAPVFTGKYMELGADAVIPIISWKWYANGSHSNVYRIRIEPSHLEINGLKKDPNPELALKVLKNHRDPSFSNEQSVLQTLQGLQHNHIVRLLCTYKHNNTYNMLFPLAKCNLRVYMEGHPPEPSKETSVWFLSQLMGLAEALSKIHNYKSSSEGSENYNGSGRHSENQTIYHHDLKPENILYFPPTGDGFGSFQIADFGLAKINPTYPSSSSAGTSTSGTATYAPPEADPNSIKLGRPYDIWSMGCIFLELLVWFCYGPGGCKEFHKSREPLDNAPYRDDAFFIIRDGNASLRSGVKEWIEKLREHPSCKNIGSLGTTVTLVEEEMLEVDHKMRKKSNRCVRRLREYLEVMEKEYKDPPRSGNLAGFSSSQGSHNADGNASTTEPSLTTGGAPILVLPTNDFQATRNIAAAAKSPPSPVEQRGPDRDLLSAPLSRHSNRLRSRVRDDHS</sequence>
<feature type="compositionally biased region" description="Polar residues" evidence="1">
    <location>
        <begin position="705"/>
        <end position="728"/>
    </location>
</feature>
<dbReference type="AlphaFoldDB" id="A0A9P8LEY7"/>
<dbReference type="CDD" id="cd00180">
    <property type="entry name" value="PKc"/>
    <property type="match status" value="1"/>
</dbReference>
<dbReference type="Pfam" id="PF00069">
    <property type="entry name" value="Pkinase"/>
    <property type="match status" value="1"/>
</dbReference>
<feature type="compositionally biased region" description="Basic and acidic residues" evidence="1">
    <location>
        <begin position="1"/>
        <end position="14"/>
    </location>
</feature>
<dbReference type="GO" id="GO:0005524">
    <property type="term" value="F:ATP binding"/>
    <property type="evidence" value="ECO:0007669"/>
    <property type="project" value="InterPro"/>
</dbReference>
<feature type="domain" description="Protein kinase" evidence="2">
    <location>
        <begin position="359"/>
        <end position="687"/>
    </location>
</feature>
<proteinExistence type="predicted"/>
<organism evidence="3 4">
    <name type="scientific">Trichoglossum hirsutum</name>
    <dbReference type="NCBI Taxonomy" id="265104"/>
    <lineage>
        <taxon>Eukaryota</taxon>
        <taxon>Fungi</taxon>
        <taxon>Dikarya</taxon>
        <taxon>Ascomycota</taxon>
        <taxon>Pezizomycotina</taxon>
        <taxon>Geoglossomycetes</taxon>
        <taxon>Geoglossales</taxon>
        <taxon>Geoglossaceae</taxon>
        <taxon>Trichoglossum</taxon>
    </lineage>
</organism>
<protein>
    <recommendedName>
        <fullName evidence="2">Protein kinase domain-containing protein</fullName>
    </recommendedName>
</protein>
<name>A0A9P8LEY7_9PEZI</name>
<feature type="compositionally biased region" description="Polar residues" evidence="1">
    <location>
        <begin position="34"/>
        <end position="47"/>
    </location>
</feature>
<dbReference type="InterPro" id="IPR000719">
    <property type="entry name" value="Prot_kinase_dom"/>
</dbReference>
<feature type="compositionally biased region" description="Low complexity" evidence="1">
    <location>
        <begin position="548"/>
        <end position="565"/>
    </location>
</feature>
<feature type="region of interest" description="Disordered" evidence="1">
    <location>
        <begin position="694"/>
        <end position="733"/>
    </location>
</feature>
<dbReference type="PANTHER" id="PTHR24359:SF1">
    <property type="entry name" value="INHIBITOR OF NUCLEAR FACTOR KAPPA-B KINASE EPSILON SUBUNIT HOMOLOG 1-RELATED"/>
    <property type="match status" value="1"/>
</dbReference>
<dbReference type="GO" id="GO:0004674">
    <property type="term" value="F:protein serine/threonine kinase activity"/>
    <property type="evidence" value="ECO:0007669"/>
    <property type="project" value="TreeGrafter"/>
</dbReference>
<evidence type="ECO:0000313" key="4">
    <source>
        <dbReference type="Proteomes" id="UP000750711"/>
    </source>
</evidence>
<dbReference type="SMART" id="SM00220">
    <property type="entry name" value="S_TKc"/>
    <property type="match status" value="1"/>
</dbReference>
<feature type="region of interest" description="Disordered" evidence="1">
    <location>
        <begin position="1"/>
        <end position="96"/>
    </location>
</feature>
<evidence type="ECO:0000256" key="1">
    <source>
        <dbReference type="SAM" id="MobiDB-lite"/>
    </source>
</evidence>
<feature type="compositionally biased region" description="Low complexity" evidence="1">
    <location>
        <begin position="48"/>
        <end position="65"/>
    </location>
</feature>
<dbReference type="PROSITE" id="PS00108">
    <property type="entry name" value="PROTEIN_KINASE_ST"/>
    <property type="match status" value="1"/>
</dbReference>
<keyword evidence="4" id="KW-1185">Reference proteome</keyword>
<dbReference type="Gene3D" id="1.10.510.10">
    <property type="entry name" value="Transferase(Phosphotransferase) domain 1"/>
    <property type="match status" value="1"/>
</dbReference>
<evidence type="ECO:0000259" key="2">
    <source>
        <dbReference type="PROSITE" id="PS50011"/>
    </source>
</evidence>